<dbReference type="Pfam" id="PF07859">
    <property type="entry name" value="Abhydrolase_3"/>
    <property type="match status" value="1"/>
</dbReference>
<dbReference type="Proteomes" id="UP000076871">
    <property type="component" value="Unassembled WGS sequence"/>
</dbReference>
<dbReference type="EMBL" id="KV427659">
    <property type="protein sequence ID" value="KZT01775.1"/>
    <property type="molecule type" value="Genomic_DNA"/>
</dbReference>
<dbReference type="RefSeq" id="XP_040759515.1">
    <property type="nucleotide sequence ID" value="XM_040913962.1"/>
</dbReference>
<dbReference type="PANTHER" id="PTHR48081">
    <property type="entry name" value="AB HYDROLASE SUPERFAMILY PROTEIN C4A8.06C"/>
    <property type="match status" value="1"/>
</dbReference>
<dbReference type="InterPro" id="IPR013094">
    <property type="entry name" value="AB_hydrolase_3"/>
</dbReference>
<dbReference type="Gene3D" id="3.40.50.1820">
    <property type="entry name" value="alpha/beta hydrolase"/>
    <property type="match status" value="1"/>
</dbReference>
<sequence>MVFAFRYQPFKAIYTLSTVAGLLLRLPYWTLINLLPSWRPRTSWTLGRAIFVNLFQVYIAYVYETGIPTPAYPKEDAPDAATTGLKASPGEKVIYHLHGESDRSMGTANPSSVSMKYLYEGLQEHLPKTRIFALEYRLSSAEAFGRANPFPTALIDAISGYRYLLEVVGFSANDIVIGGDSAGGNLAFVLTYYISKYQLPSLPAPRGMILLSPMVDSALTHVGRDSSMYKHSRSDFVGPIFYSGYSKRAMLGYLPDDVASTVWFSSGALHLAVMKDMFANLPKTLMITGGAEMALDPMRTLRDRMVVDMSKDEVTYVEVPDSTHDFLVLPFHEPERTDTFRILAGWVNSL</sequence>
<dbReference type="OrthoDB" id="2152029at2759"/>
<evidence type="ECO:0000313" key="4">
    <source>
        <dbReference type="Proteomes" id="UP000076871"/>
    </source>
</evidence>
<gene>
    <name evidence="3" type="ORF">LAESUDRAFT_795227</name>
</gene>
<dbReference type="STRING" id="1314785.A0A165BWF8"/>
<protein>
    <submittedName>
        <fullName evidence="3">Alpha/beta-hydrolase</fullName>
    </submittedName>
</protein>
<dbReference type="GO" id="GO:0016787">
    <property type="term" value="F:hydrolase activity"/>
    <property type="evidence" value="ECO:0007669"/>
    <property type="project" value="UniProtKB-KW"/>
</dbReference>
<accession>A0A165BWF8</accession>
<organism evidence="3 4">
    <name type="scientific">Laetiporus sulphureus 93-53</name>
    <dbReference type="NCBI Taxonomy" id="1314785"/>
    <lineage>
        <taxon>Eukaryota</taxon>
        <taxon>Fungi</taxon>
        <taxon>Dikarya</taxon>
        <taxon>Basidiomycota</taxon>
        <taxon>Agaricomycotina</taxon>
        <taxon>Agaricomycetes</taxon>
        <taxon>Polyporales</taxon>
        <taxon>Laetiporus</taxon>
    </lineage>
</organism>
<evidence type="ECO:0000256" key="1">
    <source>
        <dbReference type="ARBA" id="ARBA00022801"/>
    </source>
</evidence>
<evidence type="ECO:0000259" key="2">
    <source>
        <dbReference type="Pfam" id="PF07859"/>
    </source>
</evidence>
<proteinExistence type="predicted"/>
<dbReference type="SUPFAM" id="SSF53474">
    <property type="entry name" value="alpha/beta-Hydrolases"/>
    <property type="match status" value="1"/>
</dbReference>
<keyword evidence="4" id="KW-1185">Reference proteome</keyword>
<dbReference type="GeneID" id="63830990"/>
<feature type="domain" description="Alpha/beta hydrolase fold-3" evidence="2">
    <location>
        <begin position="147"/>
        <end position="327"/>
    </location>
</feature>
<dbReference type="InterPro" id="IPR050300">
    <property type="entry name" value="GDXG_lipolytic_enzyme"/>
</dbReference>
<dbReference type="PANTHER" id="PTHR48081:SF26">
    <property type="entry name" value="ALPHA_BETA HYDROLASE FOLD-3 DOMAIN-CONTAINING PROTEIN"/>
    <property type="match status" value="1"/>
</dbReference>
<dbReference type="AlphaFoldDB" id="A0A165BWF8"/>
<dbReference type="InterPro" id="IPR029058">
    <property type="entry name" value="AB_hydrolase_fold"/>
</dbReference>
<dbReference type="InParanoid" id="A0A165BWF8"/>
<name>A0A165BWF8_9APHY</name>
<reference evidence="3 4" key="1">
    <citation type="journal article" date="2016" name="Mol. Biol. Evol.">
        <title>Comparative Genomics of Early-Diverging Mushroom-Forming Fungi Provides Insights into the Origins of Lignocellulose Decay Capabilities.</title>
        <authorList>
            <person name="Nagy L.G."/>
            <person name="Riley R."/>
            <person name="Tritt A."/>
            <person name="Adam C."/>
            <person name="Daum C."/>
            <person name="Floudas D."/>
            <person name="Sun H."/>
            <person name="Yadav J.S."/>
            <person name="Pangilinan J."/>
            <person name="Larsson K.H."/>
            <person name="Matsuura K."/>
            <person name="Barry K."/>
            <person name="Labutti K."/>
            <person name="Kuo R."/>
            <person name="Ohm R.A."/>
            <person name="Bhattacharya S.S."/>
            <person name="Shirouzu T."/>
            <person name="Yoshinaga Y."/>
            <person name="Martin F.M."/>
            <person name="Grigoriev I.V."/>
            <person name="Hibbett D.S."/>
        </authorList>
    </citation>
    <scope>NUCLEOTIDE SEQUENCE [LARGE SCALE GENOMIC DNA]</scope>
    <source>
        <strain evidence="3 4">93-53</strain>
    </source>
</reference>
<keyword evidence="1 3" id="KW-0378">Hydrolase</keyword>
<evidence type="ECO:0000313" key="3">
    <source>
        <dbReference type="EMBL" id="KZT01775.1"/>
    </source>
</evidence>